<evidence type="ECO:0000256" key="1">
    <source>
        <dbReference type="ARBA" id="ARBA00004141"/>
    </source>
</evidence>
<feature type="transmembrane region" description="Helical" evidence="7">
    <location>
        <begin position="114"/>
        <end position="133"/>
    </location>
</feature>
<keyword evidence="3" id="KW-0813">Transport</keyword>
<evidence type="ECO:0000313" key="10">
    <source>
        <dbReference type="EMBL" id="MCA9308597.1"/>
    </source>
</evidence>
<gene>
    <name evidence="10" type="ORF">KC980_03725</name>
</gene>
<keyword evidence="5 7" id="KW-1133">Transmembrane helix</keyword>
<feature type="domain" description="RCK N-terminal" evidence="9">
    <location>
        <begin position="403"/>
        <end position="518"/>
    </location>
</feature>
<sequence>MSIFLEISLVLVLATVVAGIMRLFKQPLIMGHILTGIIAGTVLFAQTHSKETIEIFSEFGVATLLFIVGLHLSPKVAREVGKVSALVGVGQVLFTSSIGYFASLALGFDNISAIYIGLAITFSSTIIVLKILSDKHDIEKLYGKISIGLLLVQDIFAVLSLIFITAFANGSSAASIALLLLIKGVVVGGVLIIISIYLLPLLENFFAKSQEFLFIFSLGWGFGMASLFSYIGFSIEIGALIAGVALSVSPYSHEISSKLKPLRDFFIIMFFVFLGSQFTLEGALDLIGPITFFTLFILLAEPFIIILLLSYFGYNKKTSFFTGVAMAQVSEFSLILVLLGVKVGHISSNVLTLITLLALITIAFSTYLINFAGRIYPLFIGFLSKLEVEKPVVARDIISKYDVVLFGCNRIGFDFLTMFKELGQSFLVVDFDPNIVESLNNMGINTRYGDAEDVELLDEIQVASANMVVSTIPEYDINELLITTIKSKNTDAILIVICHDVDDALRLYSKGANYVILPHFIGGHFAALLAAKHGFAVDKFDKERDRQIKALEARKKMGHKHPTRE</sequence>
<evidence type="ECO:0000256" key="5">
    <source>
        <dbReference type="ARBA" id="ARBA00022989"/>
    </source>
</evidence>
<dbReference type="SUPFAM" id="SSF51735">
    <property type="entry name" value="NAD(P)-binding Rossmann-fold domains"/>
    <property type="match status" value="1"/>
</dbReference>
<evidence type="ECO:0000256" key="6">
    <source>
        <dbReference type="ARBA" id="ARBA00023136"/>
    </source>
</evidence>
<dbReference type="InterPro" id="IPR038770">
    <property type="entry name" value="Na+/solute_symporter_sf"/>
</dbReference>
<dbReference type="EMBL" id="JAGQNX010000117">
    <property type="protein sequence ID" value="MCA9308597.1"/>
    <property type="molecule type" value="Genomic_DNA"/>
</dbReference>
<feature type="transmembrane region" description="Helical" evidence="7">
    <location>
        <begin position="319"/>
        <end position="340"/>
    </location>
</feature>
<evidence type="ECO:0000256" key="4">
    <source>
        <dbReference type="ARBA" id="ARBA00022692"/>
    </source>
</evidence>
<evidence type="ECO:0000256" key="7">
    <source>
        <dbReference type="SAM" id="Phobius"/>
    </source>
</evidence>
<feature type="transmembrane region" description="Helical" evidence="7">
    <location>
        <begin position="85"/>
        <end position="108"/>
    </location>
</feature>
<dbReference type="InterPro" id="IPR003148">
    <property type="entry name" value="RCK_N"/>
</dbReference>
<dbReference type="AlphaFoldDB" id="A0A955J2P1"/>
<accession>A0A955J2P1</accession>
<dbReference type="PANTHER" id="PTHR42751">
    <property type="entry name" value="SODIUM/HYDROGEN EXCHANGER FAMILY/TRKA DOMAIN PROTEIN"/>
    <property type="match status" value="1"/>
</dbReference>
<feature type="domain" description="Cation/H+ exchanger transmembrane" evidence="8">
    <location>
        <begin position="13"/>
        <end position="365"/>
    </location>
</feature>
<keyword evidence="4 7" id="KW-0812">Transmembrane</keyword>
<dbReference type="GO" id="GO:0016020">
    <property type="term" value="C:membrane"/>
    <property type="evidence" value="ECO:0007669"/>
    <property type="project" value="UniProtKB-SubCell"/>
</dbReference>
<feature type="transmembrane region" description="Helical" evidence="7">
    <location>
        <begin position="145"/>
        <end position="168"/>
    </location>
</feature>
<dbReference type="GO" id="GO:0015297">
    <property type="term" value="F:antiporter activity"/>
    <property type="evidence" value="ECO:0007669"/>
    <property type="project" value="InterPro"/>
</dbReference>
<dbReference type="GO" id="GO:0006813">
    <property type="term" value="P:potassium ion transport"/>
    <property type="evidence" value="ECO:0007669"/>
    <property type="project" value="InterPro"/>
</dbReference>
<comment type="similarity">
    <text evidence="2">Belongs to the monovalent cation:proton antiporter 2 (CPA2) transporter (TC 2.A.37) family.</text>
</comment>
<feature type="transmembrane region" description="Helical" evidence="7">
    <location>
        <begin position="174"/>
        <end position="200"/>
    </location>
</feature>
<protein>
    <submittedName>
        <fullName evidence="10">Cation:proton antiporter</fullName>
    </submittedName>
</protein>
<feature type="transmembrane region" description="Helical" evidence="7">
    <location>
        <begin position="6"/>
        <end position="24"/>
    </location>
</feature>
<feature type="transmembrane region" description="Helical" evidence="7">
    <location>
        <begin position="212"/>
        <end position="231"/>
    </location>
</feature>
<dbReference type="Pfam" id="PF00999">
    <property type="entry name" value="Na_H_Exchanger"/>
    <property type="match status" value="1"/>
</dbReference>
<feature type="transmembrane region" description="Helical" evidence="7">
    <location>
        <begin position="31"/>
        <end position="49"/>
    </location>
</feature>
<feature type="transmembrane region" description="Helical" evidence="7">
    <location>
        <begin position="55"/>
        <end position="73"/>
    </location>
</feature>
<reference evidence="10" key="2">
    <citation type="journal article" date="2021" name="Microbiome">
        <title>Successional dynamics and alternative stable states in a saline activated sludge microbial community over 9 years.</title>
        <authorList>
            <person name="Wang Y."/>
            <person name="Ye J."/>
            <person name="Ju F."/>
            <person name="Liu L."/>
            <person name="Boyd J.A."/>
            <person name="Deng Y."/>
            <person name="Parks D.H."/>
            <person name="Jiang X."/>
            <person name="Yin X."/>
            <person name="Woodcroft B.J."/>
            <person name="Tyson G.W."/>
            <person name="Hugenholtz P."/>
            <person name="Polz M.F."/>
            <person name="Zhang T."/>
        </authorList>
    </citation>
    <scope>NUCLEOTIDE SEQUENCE</scope>
    <source>
        <strain evidence="10">HKST-UBA79</strain>
    </source>
</reference>
<reference evidence="10" key="1">
    <citation type="submission" date="2020-04" db="EMBL/GenBank/DDBJ databases">
        <authorList>
            <person name="Zhang T."/>
        </authorList>
    </citation>
    <scope>NUCLEOTIDE SEQUENCE</scope>
    <source>
        <strain evidence="10">HKST-UBA79</strain>
    </source>
</reference>
<evidence type="ECO:0000259" key="9">
    <source>
        <dbReference type="Pfam" id="PF02254"/>
    </source>
</evidence>
<comment type="caution">
    <text evidence="10">The sequence shown here is derived from an EMBL/GenBank/DDBJ whole genome shotgun (WGS) entry which is preliminary data.</text>
</comment>
<dbReference type="Gene3D" id="1.20.1530.20">
    <property type="match status" value="1"/>
</dbReference>
<feature type="transmembrane region" description="Helical" evidence="7">
    <location>
        <begin position="290"/>
        <end position="312"/>
    </location>
</feature>
<evidence type="ECO:0000259" key="8">
    <source>
        <dbReference type="Pfam" id="PF00999"/>
    </source>
</evidence>
<proteinExistence type="inferred from homology"/>
<dbReference type="Proteomes" id="UP000740557">
    <property type="component" value="Unassembled WGS sequence"/>
</dbReference>
<evidence type="ECO:0000256" key="3">
    <source>
        <dbReference type="ARBA" id="ARBA00022448"/>
    </source>
</evidence>
<dbReference type="PANTHER" id="PTHR42751:SF3">
    <property type="entry name" value="SODIUM_GLUTAMATE SYMPORTER"/>
    <property type="match status" value="1"/>
</dbReference>
<evidence type="ECO:0000256" key="2">
    <source>
        <dbReference type="ARBA" id="ARBA00005551"/>
    </source>
</evidence>
<feature type="transmembrane region" description="Helical" evidence="7">
    <location>
        <begin position="265"/>
        <end position="284"/>
    </location>
</feature>
<dbReference type="InterPro" id="IPR036291">
    <property type="entry name" value="NAD(P)-bd_dom_sf"/>
</dbReference>
<dbReference type="InterPro" id="IPR006153">
    <property type="entry name" value="Cation/H_exchanger_TM"/>
</dbReference>
<feature type="transmembrane region" description="Helical" evidence="7">
    <location>
        <begin position="346"/>
        <end position="369"/>
    </location>
</feature>
<comment type="subcellular location">
    <subcellularLocation>
        <location evidence="1">Membrane</location>
        <topology evidence="1">Multi-pass membrane protein</topology>
    </subcellularLocation>
</comment>
<evidence type="ECO:0000313" key="11">
    <source>
        <dbReference type="Proteomes" id="UP000740557"/>
    </source>
</evidence>
<name>A0A955J2P1_UNCKA</name>
<organism evidence="10 11">
    <name type="scientific">candidate division WWE3 bacterium</name>
    <dbReference type="NCBI Taxonomy" id="2053526"/>
    <lineage>
        <taxon>Bacteria</taxon>
        <taxon>Katanobacteria</taxon>
    </lineage>
</organism>
<keyword evidence="6 7" id="KW-0472">Membrane</keyword>
<dbReference type="GO" id="GO:1902600">
    <property type="term" value="P:proton transmembrane transport"/>
    <property type="evidence" value="ECO:0007669"/>
    <property type="project" value="InterPro"/>
</dbReference>
<dbReference type="Pfam" id="PF02254">
    <property type="entry name" value="TrkA_N"/>
    <property type="match status" value="1"/>
</dbReference>
<dbReference type="Gene3D" id="3.40.50.720">
    <property type="entry name" value="NAD(P)-binding Rossmann-like Domain"/>
    <property type="match status" value="1"/>
</dbReference>